<dbReference type="Gene3D" id="3.30.70.100">
    <property type="match status" value="1"/>
</dbReference>
<accession>A0A0A3XYI4</accession>
<dbReference type="SUPFAM" id="SSF54909">
    <property type="entry name" value="Dimeric alpha+beta barrel"/>
    <property type="match status" value="1"/>
</dbReference>
<keyword evidence="1" id="KW-0503">Monooxygenase</keyword>
<protein>
    <submittedName>
        <fullName evidence="1">Antibiotic biosynthesis monooxygenase</fullName>
    </submittedName>
</protein>
<reference evidence="1 2" key="1">
    <citation type="submission" date="2014-09" db="EMBL/GenBank/DDBJ databases">
        <title>Draft genome of Bradyrhizobium japonicum Is-34.</title>
        <authorList>
            <person name="Tsurumaru H."/>
            <person name="Yamakawa T."/>
            <person name="Hashimoto S."/>
            <person name="Okizaki K."/>
            <person name="Kanesaki Y."/>
            <person name="Yoshikawa H."/>
            <person name="Yajima S."/>
        </authorList>
    </citation>
    <scope>NUCLEOTIDE SEQUENCE [LARGE SCALE GENOMIC DNA]</scope>
    <source>
        <strain evidence="1 2">Is-34</strain>
    </source>
</reference>
<dbReference type="InterPro" id="IPR011008">
    <property type="entry name" value="Dimeric_a/b-barrel"/>
</dbReference>
<proteinExistence type="predicted"/>
<dbReference type="Proteomes" id="UP000030377">
    <property type="component" value="Unassembled WGS sequence"/>
</dbReference>
<evidence type="ECO:0000313" key="1">
    <source>
        <dbReference type="EMBL" id="KGT78231.1"/>
    </source>
</evidence>
<sequence length="98" mass="10790">MAKFAFFVELKANRGKEAEVEAFLKQGAAMAKAEAGIVAWYGLKEEEPGRYGIIDTFNDEVGRDAHLNGELAKALFARAGELFSEAPKVHRLHVIAQK</sequence>
<keyword evidence="1" id="KW-0560">Oxidoreductase</keyword>
<dbReference type="STRING" id="375.BKD09_RS46035"/>
<organism evidence="1 2">
    <name type="scientific">Bradyrhizobium japonicum</name>
    <dbReference type="NCBI Taxonomy" id="375"/>
    <lineage>
        <taxon>Bacteria</taxon>
        <taxon>Pseudomonadati</taxon>
        <taxon>Pseudomonadota</taxon>
        <taxon>Alphaproteobacteria</taxon>
        <taxon>Hyphomicrobiales</taxon>
        <taxon>Nitrobacteraceae</taxon>
        <taxon>Bradyrhizobium</taxon>
    </lineage>
</organism>
<evidence type="ECO:0000313" key="2">
    <source>
        <dbReference type="Proteomes" id="UP000030377"/>
    </source>
</evidence>
<gene>
    <name evidence="1" type="ORF">MA20_19125</name>
</gene>
<comment type="caution">
    <text evidence="1">The sequence shown here is derived from an EMBL/GenBank/DDBJ whole genome shotgun (WGS) entry which is preliminary data.</text>
</comment>
<dbReference type="AlphaFoldDB" id="A0A0A3XYI4"/>
<name>A0A0A3XYI4_BRAJP</name>
<dbReference type="EMBL" id="JRPN01000015">
    <property type="protein sequence ID" value="KGT78231.1"/>
    <property type="molecule type" value="Genomic_DNA"/>
</dbReference>
<dbReference type="RefSeq" id="WP_028157276.1">
    <property type="nucleotide sequence ID" value="NZ_CP126005.1"/>
</dbReference>
<dbReference type="GO" id="GO:0004497">
    <property type="term" value="F:monooxygenase activity"/>
    <property type="evidence" value="ECO:0007669"/>
    <property type="project" value="UniProtKB-KW"/>
</dbReference>